<evidence type="ECO:0000313" key="2">
    <source>
        <dbReference type="EMBL" id="KIY91980.1"/>
    </source>
</evidence>
<gene>
    <name evidence="2" type="ORF">MNEG_15983</name>
</gene>
<feature type="region of interest" description="Disordered" evidence="1">
    <location>
        <begin position="1"/>
        <end position="159"/>
    </location>
</feature>
<organism evidence="2 3">
    <name type="scientific">Monoraphidium neglectum</name>
    <dbReference type="NCBI Taxonomy" id="145388"/>
    <lineage>
        <taxon>Eukaryota</taxon>
        <taxon>Viridiplantae</taxon>
        <taxon>Chlorophyta</taxon>
        <taxon>core chlorophytes</taxon>
        <taxon>Chlorophyceae</taxon>
        <taxon>CS clade</taxon>
        <taxon>Sphaeropleales</taxon>
        <taxon>Selenastraceae</taxon>
        <taxon>Monoraphidium</taxon>
    </lineage>
</organism>
<feature type="compositionally biased region" description="Low complexity" evidence="1">
    <location>
        <begin position="128"/>
        <end position="158"/>
    </location>
</feature>
<keyword evidence="3" id="KW-1185">Reference proteome</keyword>
<feature type="non-terminal residue" evidence="2">
    <location>
        <position position="194"/>
    </location>
</feature>
<proteinExistence type="predicted"/>
<evidence type="ECO:0000313" key="3">
    <source>
        <dbReference type="Proteomes" id="UP000054498"/>
    </source>
</evidence>
<accession>A0A0D2M982</accession>
<dbReference type="EMBL" id="KK106071">
    <property type="protein sequence ID" value="KIY91980.1"/>
    <property type="molecule type" value="Genomic_DNA"/>
</dbReference>
<dbReference type="GeneID" id="25733698"/>
<sequence>MPAATRSAPTSPERPPLAGAGAQARPGAAVADGTHTGARGDGAAAAALGERAESDPGRPSAGEQAPARAASRLSAVGWPAGGSASEGGAAGAGAAPEDEERHGAAQGLAVNRSSPTPADAPATSNSEVAGAAPAGAAAAAPVRRAASADSGAAGAAGAWHQKREVLARIETELQEVLTASGRRAAPYVPVRGSA</sequence>
<feature type="compositionally biased region" description="Low complexity" evidence="1">
    <location>
        <begin position="18"/>
        <end position="49"/>
    </location>
</feature>
<dbReference type="Proteomes" id="UP000054498">
    <property type="component" value="Unassembled WGS sequence"/>
</dbReference>
<reference evidence="2 3" key="1">
    <citation type="journal article" date="2013" name="BMC Genomics">
        <title>Reconstruction of the lipid metabolism for the microalga Monoraphidium neglectum from its genome sequence reveals characteristics suitable for biofuel production.</title>
        <authorList>
            <person name="Bogen C."/>
            <person name="Al-Dilaimi A."/>
            <person name="Albersmeier A."/>
            <person name="Wichmann J."/>
            <person name="Grundmann M."/>
            <person name="Rupp O."/>
            <person name="Lauersen K.J."/>
            <person name="Blifernez-Klassen O."/>
            <person name="Kalinowski J."/>
            <person name="Goesmann A."/>
            <person name="Mussgnug J.H."/>
            <person name="Kruse O."/>
        </authorList>
    </citation>
    <scope>NUCLEOTIDE SEQUENCE [LARGE SCALE GENOMIC DNA]</scope>
    <source>
        <strain evidence="2 3">SAG 48.87</strain>
    </source>
</reference>
<feature type="compositionally biased region" description="Polar residues" evidence="1">
    <location>
        <begin position="111"/>
        <end position="127"/>
    </location>
</feature>
<dbReference type="AlphaFoldDB" id="A0A0D2M982"/>
<dbReference type="RefSeq" id="XP_013891000.1">
    <property type="nucleotide sequence ID" value="XM_014035546.1"/>
</dbReference>
<evidence type="ECO:0000256" key="1">
    <source>
        <dbReference type="SAM" id="MobiDB-lite"/>
    </source>
</evidence>
<protein>
    <submittedName>
        <fullName evidence="2">Uncharacterized protein</fullName>
    </submittedName>
</protein>
<dbReference type="KEGG" id="mng:MNEG_15983"/>
<name>A0A0D2M982_9CHLO</name>